<sequence>MVRCFEEGKRVNVLNIKPRLLLGPGPSPVPYTVRRAMSEPVIGHMDPQFFAIVDEVQSMLRTVFGTDNRLTLPVSGTGSAGMETAIVNFVAPGDTVIVVVAGVFGGRIAEAVEKIGAHAVRMEVPWGQSASLDQLKSVLRAHPEVRLVAVVMAETSTGVLQPLTGWADEVHRVGALLMVDAVTSLGGMPVNVDTQEFDVVFSGTQKCLSAPPGLSPFTVSERALERLDQRDTPVPSWYFDISAFRHYWGQNRVYHHTAPISMIYGLHEALRLVLEEGLNERYQRHQAVAGALWAGLQAMGFELLVGPDIRLPSVTTVKIPPEVDEKRVRYELLQYDGIEIAGGLGVLSGKIWRIGVMGHGARLSNMIELLVALRQRLADQGRDVPSGVMAAEAAYRANNRQGAK</sequence>
<evidence type="ECO:0000256" key="4">
    <source>
        <dbReference type="ARBA" id="ARBA00022679"/>
    </source>
</evidence>
<comment type="cofactor">
    <cofactor evidence="1 7 9">
        <name>pyridoxal 5'-phosphate</name>
        <dbReference type="ChEBI" id="CHEBI:597326"/>
    </cofactor>
</comment>
<dbReference type="PANTHER" id="PTHR21152:SF40">
    <property type="entry name" value="ALANINE--GLYOXYLATE AMINOTRANSFERASE"/>
    <property type="match status" value="1"/>
</dbReference>
<keyword evidence="3 11" id="KW-0032">Aminotransferase</keyword>
<feature type="binding site" evidence="6">
    <location>
        <position position="353"/>
    </location>
    <ligand>
        <name>substrate</name>
    </ligand>
</feature>
<dbReference type="Proteomes" id="UP000242972">
    <property type="component" value="Unassembled WGS sequence"/>
</dbReference>
<organism evidence="11 12">
    <name type="scientific">Sulfobacillus benefaciens</name>
    <dbReference type="NCBI Taxonomy" id="453960"/>
    <lineage>
        <taxon>Bacteria</taxon>
        <taxon>Bacillati</taxon>
        <taxon>Bacillota</taxon>
        <taxon>Clostridia</taxon>
        <taxon>Eubacteriales</taxon>
        <taxon>Clostridiales Family XVII. Incertae Sedis</taxon>
        <taxon>Sulfobacillus</taxon>
    </lineage>
</organism>
<feature type="domain" description="Aminotransferase class V" evidence="10">
    <location>
        <begin position="43"/>
        <end position="347"/>
    </location>
</feature>
<evidence type="ECO:0000256" key="2">
    <source>
        <dbReference type="ARBA" id="ARBA00009236"/>
    </source>
</evidence>
<dbReference type="GO" id="GO:0019265">
    <property type="term" value="P:glycine biosynthetic process, by transamination of glyoxylate"/>
    <property type="evidence" value="ECO:0007669"/>
    <property type="project" value="TreeGrafter"/>
</dbReference>
<dbReference type="Gene3D" id="3.40.640.10">
    <property type="entry name" value="Type I PLP-dependent aspartate aminotransferase-like (Major domain)"/>
    <property type="match status" value="1"/>
</dbReference>
<proteinExistence type="inferred from homology"/>
<dbReference type="InterPro" id="IPR015422">
    <property type="entry name" value="PyrdxlP-dep_Trfase_small"/>
</dbReference>
<evidence type="ECO:0000256" key="5">
    <source>
        <dbReference type="ARBA" id="ARBA00022898"/>
    </source>
</evidence>
<keyword evidence="4 11" id="KW-0808">Transferase</keyword>
<dbReference type="InterPro" id="IPR024169">
    <property type="entry name" value="SP_NH2Trfase/AEP_transaminase"/>
</dbReference>
<dbReference type="GO" id="GO:0004760">
    <property type="term" value="F:L-serine-pyruvate transaminase activity"/>
    <property type="evidence" value="ECO:0007669"/>
    <property type="project" value="TreeGrafter"/>
</dbReference>
<evidence type="ECO:0000256" key="9">
    <source>
        <dbReference type="RuleBase" id="RU004504"/>
    </source>
</evidence>
<evidence type="ECO:0000256" key="6">
    <source>
        <dbReference type="PIRSR" id="PIRSR000524-1"/>
    </source>
</evidence>
<evidence type="ECO:0000256" key="8">
    <source>
        <dbReference type="RuleBase" id="RU004075"/>
    </source>
</evidence>
<dbReference type="Gene3D" id="3.90.1150.10">
    <property type="entry name" value="Aspartate Aminotransferase, domain 1"/>
    <property type="match status" value="1"/>
</dbReference>
<dbReference type="EMBL" id="PXYW01000071">
    <property type="protein sequence ID" value="PSR30944.1"/>
    <property type="molecule type" value="Genomic_DNA"/>
</dbReference>
<evidence type="ECO:0000256" key="3">
    <source>
        <dbReference type="ARBA" id="ARBA00022576"/>
    </source>
</evidence>
<gene>
    <name evidence="11" type="ORF">C7B46_17390</name>
</gene>
<evidence type="ECO:0000313" key="12">
    <source>
        <dbReference type="Proteomes" id="UP000242972"/>
    </source>
</evidence>
<comment type="similarity">
    <text evidence="2 8">Belongs to the class-V pyridoxal-phosphate-dependent aminotransferase family.</text>
</comment>
<dbReference type="PIRSF" id="PIRSF000524">
    <property type="entry name" value="SPT"/>
    <property type="match status" value="1"/>
</dbReference>
<dbReference type="PANTHER" id="PTHR21152">
    <property type="entry name" value="AMINOTRANSFERASE CLASS V"/>
    <property type="match status" value="1"/>
</dbReference>
<comment type="caution">
    <text evidence="11">The sequence shown here is derived from an EMBL/GenBank/DDBJ whole genome shotgun (WGS) entry which is preliminary data.</text>
</comment>
<dbReference type="GO" id="GO:0008453">
    <property type="term" value="F:alanine-glyoxylate transaminase activity"/>
    <property type="evidence" value="ECO:0007669"/>
    <property type="project" value="TreeGrafter"/>
</dbReference>
<evidence type="ECO:0000313" key="11">
    <source>
        <dbReference type="EMBL" id="PSR30944.1"/>
    </source>
</evidence>
<dbReference type="FunFam" id="3.40.640.10:FF:000027">
    <property type="entry name" value="Serine--pyruvate aminotransferase, mitochondrial"/>
    <property type="match status" value="1"/>
</dbReference>
<dbReference type="InterPro" id="IPR015421">
    <property type="entry name" value="PyrdxlP-dep_Trfase_major"/>
</dbReference>
<dbReference type="SUPFAM" id="SSF53383">
    <property type="entry name" value="PLP-dependent transferases"/>
    <property type="match status" value="1"/>
</dbReference>
<dbReference type="AlphaFoldDB" id="A0A2T2X8V9"/>
<dbReference type="PROSITE" id="PS00595">
    <property type="entry name" value="AA_TRANSFER_CLASS_5"/>
    <property type="match status" value="1"/>
</dbReference>
<reference evidence="11 12" key="1">
    <citation type="journal article" date="2014" name="BMC Genomics">
        <title>Comparison of environmental and isolate Sulfobacillus genomes reveals diverse carbon, sulfur, nitrogen, and hydrogen metabolisms.</title>
        <authorList>
            <person name="Justice N.B."/>
            <person name="Norman A."/>
            <person name="Brown C.T."/>
            <person name="Singh A."/>
            <person name="Thomas B.C."/>
            <person name="Banfield J.F."/>
        </authorList>
    </citation>
    <scope>NUCLEOTIDE SEQUENCE [LARGE SCALE GENOMIC DNA]</scope>
    <source>
        <strain evidence="11">AMDSBA4</strain>
    </source>
</reference>
<dbReference type="InterPro" id="IPR015424">
    <property type="entry name" value="PyrdxlP-dep_Trfase"/>
</dbReference>
<evidence type="ECO:0000259" key="10">
    <source>
        <dbReference type="Pfam" id="PF00266"/>
    </source>
</evidence>
<dbReference type="InterPro" id="IPR000192">
    <property type="entry name" value="Aminotrans_V_dom"/>
</dbReference>
<feature type="modified residue" description="N6-(pyridoxal phosphate)lysine" evidence="7">
    <location>
        <position position="206"/>
    </location>
</feature>
<protein>
    <submittedName>
        <fullName evidence="11">Alanine--glyoxylate aminotransferase</fullName>
    </submittedName>
</protein>
<dbReference type="InterPro" id="IPR020578">
    <property type="entry name" value="Aminotrans_V_PyrdxlP_BS"/>
</dbReference>
<keyword evidence="5 7" id="KW-0663">Pyridoxal phosphate</keyword>
<name>A0A2T2X8V9_9FIRM</name>
<accession>A0A2T2X8V9</accession>
<evidence type="ECO:0000256" key="7">
    <source>
        <dbReference type="PIRSR" id="PIRSR000524-50"/>
    </source>
</evidence>
<evidence type="ECO:0000256" key="1">
    <source>
        <dbReference type="ARBA" id="ARBA00001933"/>
    </source>
</evidence>
<dbReference type="Pfam" id="PF00266">
    <property type="entry name" value="Aminotran_5"/>
    <property type="match status" value="1"/>
</dbReference>